<evidence type="ECO:0000313" key="3">
    <source>
        <dbReference type="Proteomes" id="UP000761264"/>
    </source>
</evidence>
<accession>A0A967K711</accession>
<dbReference type="InterPro" id="IPR003673">
    <property type="entry name" value="CoA-Trfase_fam_III"/>
</dbReference>
<dbReference type="AlphaFoldDB" id="A0A967K711"/>
<dbReference type="InterPro" id="IPR023606">
    <property type="entry name" value="CoA-Trfase_III_dom_1_sf"/>
</dbReference>
<dbReference type="Proteomes" id="UP000761264">
    <property type="component" value="Unassembled WGS sequence"/>
</dbReference>
<proteinExistence type="predicted"/>
<keyword evidence="3" id="KW-1185">Reference proteome</keyword>
<gene>
    <name evidence="2" type="ORF">HBA54_13280</name>
</gene>
<comment type="caution">
    <text evidence="2">The sequence shown here is derived from an EMBL/GenBank/DDBJ whole genome shotgun (WGS) entry which is preliminary data.</text>
</comment>
<keyword evidence="1 2" id="KW-0808">Transferase</keyword>
<dbReference type="InterPro" id="IPR044855">
    <property type="entry name" value="CoA-Trfase_III_dom3_sf"/>
</dbReference>
<organism evidence="2 3">
    <name type="scientific">Pelagibius litoralis</name>
    <dbReference type="NCBI Taxonomy" id="374515"/>
    <lineage>
        <taxon>Bacteria</taxon>
        <taxon>Pseudomonadati</taxon>
        <taxon>Pseudomonadota</taxon>
        <taxon>Alphaproteobacteria</taxon>
        <taxon>Rhodospirillales</taxon>
        <taxon>Rhodovibrionaceae</taxon>
        <taxon>Pelagibius</taxon>
    </lineage>
</organism>
<dbReference type="Pfam" id="PF02515">
    <property type="entry name" value="CoA_transf_3"/>
    <property type="match status" value="1"/>
</dbReference>
<dbReference type="PANTHER" id="PTHR48207">
    <property type="entry name" value="SUCCINATE--HYDROXYMETHYLGLUTARATE COA-TRANSFERASE"/>
    <property type="match status" value="1"/>
</dbReference>
<protein>
    <submittedName>
        <fullName evidence="2">CoA transferase</fullName>
    </submittedName>
</protein>
<dbReference type="SUPFAM" id="SSF89796">
    <property type="entry name" value="CoA-transferase family III (CaiB/BaiF)"/>
    <property type="match status" value="1"/>
</dbReference>
<dbReference type="PANTHER" id="PTHR48207:SF3">
    <property type="entry name" value="SUCCINATE--HYDROXYMETHYLGLUTARATE COA-TRANSFERASE"/>
    <property type="match status" value="1"/>
</dbReference>
<dbReference type="EMBL" id="JAAQPH010000009">
    <property type="protein sequence ID" value="NIA69568.1"/>
    <property type="molecule type" value="Genomic_DNA"/>
</dbReference>
<dbReference type="Gene3D" id="3.30.1540.10">
    <property type="entry name" value="formyl-coa transferase, domain 3"/>
    <property type="match status" value="1"/>
</dbReference>
<dbReference type="InterPro" id="IPR050483">
    <property type="entry name" value="CoA-transferase_III_domain"/>
</dbReference>
<dbReference type="Gene3D" id="3.40.50.10540">
    <property type="entry name" value="Crotonobetainyl-coa:carnitine coa-transferase, domain 1"/>
    <property type="match status" value="1"/>
</dbReference>
<evidence type="ECO:0000313" key="2">
    <source>
        <dbReference type="EMBL" id="NIA69568.1"/>
    </source>
</evidence>
<reference evidence="2" key="1">
    <citation type="submission" date="2020-03" db="EMBL/GenBank/DDBJ databases">
        <title>Genome of Pelagibius litoralis DSM 21314T.</title>
        <authorList>
            <person name="Wang G."/>
        </authorList>
    </citation>
    <scope>NUCLEOTIDE SEQUENCE</scope>
    <source>
        <strain evidence="2">DSM 21314</strain>
    </source>
</reference>
<name>A0A967K711_9PROT</name>
<evidence type="ECO:0000256" key="1">
    <source>
        <dbReference type="ARBA" id="ARBA00022679"/>
    </source>
</evidence>
<dbReference type="GO" id="GO:0008410">
    <property type="term" value="F:CoA-transferase activity"/>
    <property type="evidence" value="ECO:0007669"/>
    <property type="project" value="TreeGrafter"/>
</dbReference>
<sequence>MSEGSAQTQSPPLSGLRVIDFTHVLAGPACAYFLGLLGAEVIKVESLDRGDAMRYRGGTDSERAEAGMSTAYLTQAAGKKSIALDLESSGGKAVMRRLIETADILVENHRPETMTALGFDEAKLQEMNPLLIHCAMTGYGRKGNMENAPAYDVNIQAACGLMALTGTAETGPLRTGAPVMDYATALAAGFAITAALHQRNRTGQGSFVDVSMLETAFTLMSSTITDFLVTGHSPQPRGNAANSRSPGAGNFTCKEGTLSLGVNEEHQFRALAKVLGRSHWLTDARFADRRSRKLNSTALEALIAEALLSRTADDWETAMIENGVPAARLRSLPESLALEQTAARRYLHRDVKSGLQLPTLPFRIGEIAAHVPAFSPPRLGEHSAEVLAMLGYSAAEIRALEALGVVNEPLANRSSTATSGA</sequence>